<dbReference type="AlphaFoldDB" id="A0A848L4E1"/>
<sequence length="130" mass="13545">MPLAACGVEDADSAVATTSAQAALIEDLCQPLDNGVTVTGLSATRLGRQYFCLDVPAGHASSYVMSGGTGDADLYVSVGAAPTTTSYNCRPYRSGNNETCNIAPQSSDQRIYIMLHGFSAYSNTTLTASY</sequence>
<keyword evidence="3" id="KW-1185">Reference proteome</keyword>
<dbReference type="InterPro" id="IPR007280">
    <property type="entry name" value="Peptidase_C_arc/bac"/>
</dbReference>
<proteinExistence type="predicted"/>
<evidence type="ECO:0000259" key="1">
    <source>
        <dbReference type="Pfam" id="PF04151"/>
    </source>
</evidence>
<name>A0A848L4E1_9BACT</name>
<organism evidence="2 3">
    <name type="scientific">Pyxidicoccus fallax</name>
    <dbReference type="NCBI Taxonomy" id="394095"/>
    <lineage>
        <taxon>Bacteria</taxon>
        <taxon>Pseudomonadati</taxon>
        <taxon>Myxococcota</taxon>
        <taxon>Myxococcia</taxon>
        <taxon>Myxococcales</taxon>
        <taxon>Cystobacterineae</taxon>
        <taxon>Myxococcaceae</taxon>
        <taxon>Pyxidicoccus</taxon>
    </lineage>
</organism>
<reference evidence="2 3" key="1">
    <citation type="submission" date="2020-04" db="EMBL/GenBank/DDBJ databases">
        <title>Draft genome of Pyxidicoccus fallax type strain.</title>
        <authorList>
            <person name="Whitworth D.E."/>
        </authorList>
    </citation>
    <scope>NUCLEOTIDE SEQUENCE [LARGE SCALE GENOMIC DNA]</scope>
    <source>
        <strain evidence="2 3">DSM 14698</strain>
    </source>
</reference>
<dbReference type="Pfam" id="PF04151">
    <property type="entry name" value="PPC"/>
    <property type="match status" value="1"/>
</dbReference>
<dbReference type="EMBL" id="JABBJJ010000004">
    <property type="protein sequence ID" value="NMO13519.1"/>
    <property type="molecule type" value="Genomic_DNA"/>
</dbReference>
<dbReference type="Proteomes" id="UP000518300">
    <property type="component" value="Unassembled WGS sequence"/>
</dbReference>
<evidence type="ECO:0000313" key="2">
    <source>
        <dbReference type="EMBL" id="NMO13519.1"/>
    </source>
</evidence>
<gene>
    <name evidence="2" type="ORF">HG543_01400</name>
</gene>
<comment type="caution">
    <text evidence="2">The sequence shown here is derived from an EMBL/GenBank/DDBJ whole genome shotgun (WGS) entry which is preliminary data.</text>
</comment>
<dbReference type="Gene3D" id="2.60.120.380">
    <property type="match status" value="1"/>
</dbReference>
<protein>
    <recommendedName>
        <fullName evidence="1">Peptidase C-terminal archaeal/bacterial domain-containing protein</fullName>
    </recommendedName>
</protein>
<evidence type="ECO:0000313" key="3">
    <source>
        <dbReference type="Proteomes" id="UP000518300"/>
    </source>
</evidence>
<feature type="domain" description="Peptidase C-terminal archaeal/bacterial" evidence="1">
    <location>
        <begin position="50"/>
        <end position="116"/>
    </location>
</feature>
<accession>A0A848L4E1</accession>